<comment type="caution">
    <text evidence="2">The sequence shown here is derived from an EMBL/GenBank/DDBJ whole genome shotgun (WGS) entry which is preliminary data.</text>
</comment>
<reference evidence="2" key="1">
    <citation type="submission" date="2023-06" db="EMBL/GenBank/DDBJ databases">
        <title>Genome-scale phylogeny and comparative genomics of the fungal order Sordariales.</title>
        <authorList>
            <consortium name="Lawrence Berkeley National Laboratory"/>
            <person name="Hensen N."/>
            <person name="Bonometti L."/>
            <person name="Westerberg I."/>
            <person name="Brannstrom I.O."/>
            <person name="Guillou S."/>
            <person name="Cros-Aarteil S."/>
            <person name="Calhoun S."/>
            <person name="Haridas S."/>
            <person name="Kuo A."/>
            <person name="Mondo S."/>
            <person name="Pangilinan J."/>
            <person name="Riley R."/>
            <person name="LaButti K."/>
            <person name="Andreopoulos B."/>
            <person name="Lipzen A."/>
            <person name="Chen C."/>
            <person name="Yanf M."/>
            <person name="Daum C."/>
            <person name="Ng V."/>
            <person name="Clum A."/>
            <person name="Steindorff A."/>
            <person name="Ohm R."/>
            <person name="Martin F."/>
            <person name="Silar P."/>
            <person name="Natvig D."/>
            <person name="Lalanne C."/>
            <person name="Gautier V."/>
            <person name="Ament-velasquez S.L."/>
            <person name="Kruys A."/>
            <person name="Hutchinson M.I."/>
            <person name="Powell A.J."/>
            <person name="Barry K."/>
            <person name="Miller A.N."/>
            <person name="Grigoriev I.V."/>
            <person name="Debuchy R."/>
            <person name="Gladieux P."/>
            <person name="Thoren M.H."/>
            <person name="Johannesson H."/>
        </authorList>
    </citation>
    <scope>NUCLEOTIDE SEQUENCE</scope>
    <source>
        <strain evidence="2">SMH3187-1</strain>
    </source>
</reference>
<accession>A0AA40EK12</accession>
<sequence>MMCRARLYLTIGGLHEHKAWTSPHAGSQTPRLWFVHRAHLLIPAPCSASRQHQPGSISWIHGMVRALTVESPKSSPDIFTHRSAAAFSSQSAIAVGVVRHWSEKNPAPSRHSEFARLITCPAQSRDGSIATMPKTPDTTSSAIPPGRTIANPLPGSIGTGQERDLCNCVTPPSLAWIRTTFRILHEPRGGVLGTKWRDPLFIDSRDAESCVESFQKVNNNPIVLRH</sequence>
<dbReference type="Proteomes" id="UP001172155">
    <property type="component" value="Unassembled WGS sequence"/>
</dbReference>
<evidence type="ECO:0000313" key="2">
    <source>
        <dbReference type="EMBL" id="KAK0740800.1"/>
    </source>
</evidence>
<name>A0AA40EK12_9PEZI</name>
<evidence type="ECO:0000256" key="1">
    <source>
        <dbReference type="SAM" id="MobiDB-lite"/>
    </source>
</evidence>
<protein>
    <submittedName>
        <fullName evidence="2">Uncharacterized protein</fullName>
    </submittedName>
</protein>
<keyword evidence="3" id="KW-1185">Reference proteome</keyword>
<dbReference type="EMBL" id="JAUKUD010000006">
    <property type="protein sequence ID" value="KAK0740800.1"/>
    <property type="molecule type" value="Genomic_DNA"/>
</dbReference>
<organism evidence="2 3">
    <name type="scientific">Schizothecium vesticola</name>
    <dbReference type="NCBI Taxonomy" id="314040"/>
    <lineage>
        <taxon>Eukaryota</taxon>
        <taxon>Fungi</taxon>
        <taxon>Dikarya</taxon>
        <taxon>Ascomycota</taxon>
        <taxon>Pezizomycotina</taxon>
        <taxon>Sordariomycetes</taxon>
        <taxon>Sordariomycetidae</taxon>
        <taxon>Sordariales</taxon>
        <taxon>Schizotheciaceae</taxon>
        <taxon>Schizothecium</taxon>
    </lineage>
</organism>
<feature type="region of interest" description="Disordered" evidence="1">
    <location>
        <begin position="126"/>
        <end position="149"/>
    </location>
</feature>
<evidence type="ECO:0000313" key="3">
    <source>
        <dbReference type="Proteomes" id="UP001172155"/>
    </source>
</evidence>
<dbReference type="AlphaFoldDB" id="A0AA40EK12"/>
<gene>
    <name evidence="2" type="ORF">B0T18DRAFT_216633</name>
</gene>
<proteinExistence type="predicted"/>